<dbReference type="PANTHER" id="PTHR21521:SF0">
    <property type="entry name" value="AMUN, ISOFORM A"/>
    <property type="match status" value="1"/>
</dbReference>
<gene>
    <name evidence="2" type="ORF">PGT21_028423</name>
</gene>
<reference evidence="2 3" key="1">
    <citation type="submission" date="2019-05" db="EMBL/GenBank/DDBJ databases">
        <title>Emergence of the Ug99 lineage of the wheat stem rust pathogen through somatic hybridization.</title>
        <authorList>
            <person name="Li F."/>
            <person name="Upadhyaya N.M."/>
            <person name="Sperschneider J."/>
            <person name="Matny O."/>
            <person name="Nguyen-Phuc H."/>
            <person name="Mago R."/>
            <person name="Raley C."/>
            <person name="Miller M.E."/>
            <person name="Silverstein K.A.T."/>
            <person name="Henningsen E."/>
            <person name="Hirsch C.D."/>
            <person name="Visser B."/>
            <person name="Pretorius Z.A."/>
            <person name="Steffenson B.J."/>
            <person name="Schwessinger B."/>
            <person name="Dodds P.N."/>
            <person name="Figueroa M."/>
        </authorList>
    </citation>
    <scope>NUCLEOTIDE SEQUENCE [LARGE SCALE GENOMIC DNA]</scope>
    <source>
        <strain evidence="2">21-0</strain>
    </source>
</reference>
<protein>
    <submittedName>
        <fullName evidence="2">Uncharacterized protein</fullName>
    </submittedName>
</protein>
<feature type="region of interest" description="Disordered" evidence="1">
    <location>
        <begin position="1"/>
        <end position="56"/>
    </location>
</feature>
<proteinExistence type="predicted"/>
<evidence type="ECO:0000313" key="3">
    <source>
        <dbReference type="Proteomes" id="UP000324748"/>
    </source>
</evidence>
<dbReference type="AlphaFoldDB" id="A0A5B0MEJ8"/>
<dbReference type="Proteomes" id="UP000324748">
    <property type="component" value="Unassembled WGS sequence"/>
</dbReference>
<dbReference type="EMBL" id="VSWC01000157">
    <property type="protein sequence ID" value="KAA1075082.1"/>
    <property type="molecule type" value="Genomic_DNA"/>
</dbReference>
<organism evidence="2 3">
    <name type="scientific">Puccinia graminis f. sp. tritici</name>
    <dbReference type="NCBI Taxonomy" id="56615"/>
    <lineage>
        <taxon>Eukaryota</taxon>
        <taxon>Fungi</taxon>
        <taxon>Dikarya</taxon>
        <taxon>Basidiomycota</taxon>
        <taxon>Pucciniomycotina</taxon>
        <taxon>Pucciniomycetes</taxon>
        <taxon>Pucciniales</taxon>
        <taxon>Pucciniaceae</taxon>
        <taxon>Puccinia</taxon>
    </lineage>
</organism>
<comment type="caution">
    <text evidence="2">The sequence shown here is derived from an EMBL/GenBank/DDBJ whole genome shotgun (WGS) entry which is preliminary data.</text>
</comment>
<evidence type="ECO:0000256" key="1">
    <source>
        <dbReference type="SAM" id="MobiDB-lite"/>
    </source>
</evidence>
<keyword evidence="3" id="KW-1185">Reference proteome</keyword>
<accession>A0A5B0MEJ8</accession>
<feature type="compositionally biased region" description="Basic residues" evidence="1">
    <location>
        <begin position="30"/>
        <end position="42"/>
    </location>
</feature>
<feature type="compositionally biased region" description="Polar residues" evidence="1">
    <location>
        <begin position="1"/>
        <end position="21"/>
    </location>
</feature>
<sequence length="282" mass="32094">MNPRQASLRSSNRASGSTSKRSLPDDTGDRKRKSQPRKRSKKPAQAQAPHTSEPDILPTYEVLWKSSEASAYHRALLLKQSQKRELSELDQSLSKTPFSRSEEEQSEDAKERLLRVLRWKLLRGRFRATLPALVSQNSTQDVERVVKNALEQLGTCQTIDQVLHSGALTTMCELRGIGPATAAAFLSFEAPSLIAVFSDEAALFFENRLGPIKYTLPFYTSFVECMQAKLQELAKLDDRWDLRRLERALWTHQVLRKLLTDQEWTQFIHISDLQPEPSNTTA</sequence>
<dbReference type="OrthoDB" id="8249012at2759"/>
<name>A0A5B0MEJ8_PUCGR</name>
<evidence type="ECO:0000313" key="2">
    <source>
        <dbReference type="EMBL" id="KAA1075082.1"/>
    </source>
</evidence>
<dbReference type="PANTHER" id="PTHR21521">
    <property type="entry name" value="AMUN, ISOFORM A"/>
    <property type="match status" value="1"/>
</dbReference>